<dbReference type="OrthoDB" id="3199623at2"/>
<dbReference type="InterPro" id="IPR024524">
    <property type="entry name" value="DUF3800"/>
</dbReference>
<dbReference type="Pfam" id="PF12686">
    <property type="entry name" value="DUF3800"/>
    <property type="match status" value="1"/>
</dbReference>
<dbReference type="Proteomes" id="UP000189818">
    <property type="component" value="Unassembled WGS sequence"/>
</dbReference>
<dbReference type="RefSeq" id="WP_139385078.1">
    <property type="nucleotide sequence ID" value="NZ_FUYM01000004.1"/>
</dbReference>
<evidence type="ECO:0000313" key="1">
    <source>
        <dbReference type="EMBL" id="SKB58789.1"/>
    </source>
</evidence>
<protein>
    <recommendedName>
        <fullName evidence="3">DUF3800 domain-containing protein</fullName>
    </recommendedName>
</protein>
<dbReference type="AlphaFoldDB" id="A0A1T5CH61"/>
<accession>A0A1T5CH61</accession>
<proteinExistence type="predicted"/>
<evidence type="ECO:0000313" key="2">
    <source>
        <dbReference type="Proteomes" id="UP000189818"/>
    </source>
</evidence>
<name>A0A1T5CH61_9SPHN</name>
<gene>
    <name evidence="1" type="ORF">SAMN06295920_10461</name>
</gene>
<keyword evidence="2" id="KW-1185">Reference proteome</keyword>
<reference evidence="2" key="1">
    <citation type="submission" date="2017-02" db="EMBL/GenBank/DDBJ databases">
        <authorList>
            <person name="Varghese N."/>
            <person name="Submissions S."/>
        </authorList>
    </citation>
    <scope>NUCLEOTIDE SEQUENCE [LARGE SCALE GENOMIC DNA]</scope>
    <source>
        <strain evidence="2">UM2</strain>
    </source>
</reference>
<dbReference type="EMBL" id="FUYM01000004">
    <property type="protein sequence ID" value="SKB58789.1"/>
    <property type="molecule type" value="Genomic_DNA"/>
</dbReference>
<organism evidence="1 2">
    <name type="scientific">Rhizorhabdus histidinilytica</name>
    <dbReference type="NCBI Taxonomy" id="439228"/>
    <lineage>
        <taxon>Bacteria</taxon>
        <taxon>Pseudomonadati</taxon>
        <taxon>Pseudomonadota</taxon>
        <taxon>Alphaproteobacteria</taxon>
        <taxon>Sphingomonadales</taxon>
        <taxon>Sphingomonadaceae</taxon>
        <taxon>Rhizorhabdus</taxon>
    </lineage>
</organism>
<sequence>MSRLHLYADEAGDFVFKRNGKASKYYILCTIGIEDCSISHQLHNLRRQLAWDQKPVSDYFHCTTDKQEVRDEVFRIICEHDFTVHATVMEKSKAQPQVRVSEERFYQYAWLYHLRYSGRIYRGSYDEFHLTAATIGVKKKRTAFEDAVRDVCNQTVNTSQWRTSFWPSQSDPCLQMADYCTWAIQRKWEMGCTRSYDLIKSRIVYEYDLWRRGSTHWY</sequence>
<evidence type="ECO:0008006" key="3">
    <source>
        <dbReference type="Google" id="ProtNLM"/>
    </source>
</evidence>